<evidence type="ECO:0000259" key="1">
    <source>
        <dbReference type="PROSITE" id="PS50994"/>
    </source>
</evidence>
<dbReference type="Proteomes" id="UP000294621">
    <property type="component" value="Unassembled WGS sequence"/>
</dbReference>
<evidence type="ECO:0000313" key="2">
    <source>
        <dbReference type="EMBL" id="TDL33353.1"/>
    </source>
</evidence>
<protein>
    <submittedName>
        <fullName evidence="2">IS481 family transposase</fullName>
    </submittedName>
</protein>
<name>A0A4R5XPG2_9MICC</name>
<dbReference type="SUPFAM" id="SSF53098">
    <property type="entry name" value="Ribonuclease H-like"/>
    <property type="match status" value="1"/>
</dbReference>
<dbReference type="SUPFAM" id="SSF46689">
    <property type="entry name" value="Homeodomain-like"/>
    <property type="match status" value="1"/>
</dbReference>
<dbReference type="OrthoDB" id="52928at2"/>
<dbReference type="NCBIfam" id="NF033577">
    <property type="entry name" value="transpos_IS481"/>
    <property type="match status" value="1"/>
</dbReference>
<organism evidence="2 3">
    <name type="scientific">Arthrobacter nitrophenolicus</name>
    <dbReference type="NCBI Taxonomy" id="683150"/>
    <lineage>
        <taxon>Bacteria</taxon>
        <taxon>Bacillati</taxon>
        <taxon>Actinomycetota</taxon>
        <taxon>Actinomycetes</taxon>
        <taxon>Micrococcales</taxon>
        <taxon>Micrococcaceae</taxon>
        <taxon>Arthrobacter</taxon>
    </lineage>
</organism>
<evidence type="ECO:0000313" key="3">
    <source>
        <dbReference type="Proteomes" id="UP000294621"/>
    </source>
</evidence>
<dbReference type="GO" id="GO:0003676">
    <property type="term" value="F:nucleic acid binding"/>
    <property type="evidence" value="ECO:0007669"/>
    <property type="project" value="InterPro"/>
</dbReference>
<dbReference type="Gene3D" id="3.30.420.10">
    <property type="entry name" value="Ribonuclease H-like superfamily/Ribonuclease H"/>
    <property type="match status" value="1"/>
</dbReference>
<dbReference type="PROSITE" id="PS50994">
    <property type="entry name" value="INTEGRASE"/>
    <property type="match status" value="1"/>
</dbReference>
<dbReference type="Pfam" id="PF13683">
    <property type="entry name" value="rve_3"/>
    <property type="match status" value="1"/>
</dbReference>
<comment type="caution">
    <text evidence="2">The sequence shown here is derived from an EMBL/GenBank/DDBJ whole genome shotgun (WGS) entry which is preliminary data.</text>
</comment>
<dbReference type="RefSeq" id="WP_133351350.1">
    <property type="nucleotide sequence ID" value="NZ_SMZQ01000011.1"/>
</dbReference>
<reference evidence="2 3" key="1">
    <citation type="submission" date="2019-03" db="EMBL/GenBank/DDBJ databases">
        <title>Genome Sequencing and Assembly of Various Microbes Isolated from Partially Reclaimed Soil and Acid Mine Drainage (AMD) Site.</title>
        <authorList>
            <person name="Steinbock B."/>
            <person name="Bechtold R."/>
            <person name="Sevigny J.L."/>
            <person name="Thomas D."/>
            <person name="Cuthill L.R."/>
            <person name="Aveiro Johannsen E.J."/>
            <person name="Thomas K."/>
            <person name="Ghosh A."/>
        </authorList>
    </citation>
    <scope>NUCLEOTIDE SEQUENCE [LARGE SCALE GENOMIC DNA]</scope>
    <source>
        <strain evidence="2 3">S-A1</strain>
    </source>
</reference>
<dbReference type="InterPro" id="IPR024967">
    <property type="entry name" value="DNA-bd_IS481-type"/>
</dbReference>
<dbReference type="InterPro" id="IPR012337">
    <property type="entry name" value="RNaseH-like_sf"/>
</dbReference>
<dbReference type="InterPro" id="IPR009057">
    <property type="entry name" value="Homeodomain-like_sf"/>
</dbReference>
<dbReference type="InterPro" id="IPR001584">
    <property type="entry name" value="Integrase_cat-core"/>
</dbReference>
<dbReference type="InterPro" id="IPR036397">
    <property type="entry name" value="RNaseH_sf"/>
</dbReference>
<dbReference type="GO" id="GO:0015074">
    <property type="term" value="P:DNA integration"/>
    <property type="evidence" value="ECO:0007669"/>
    <property type="project" value="InterPro"/>
</dbReference>
<feature type="domain" description="Integrase catalytic" evidence="1">
    <location>
        <begin position="130"/>
        <end position="321"/>
    </location>
</feature>
<accession>A0A4R5XPG2</accession>
<proteinExistence type="predicted"/>
<dbReference type="AlphaFoldDB" id="A0A4R5XPG2"/>
<sequence>MSYVTHANAELTPRARGKLARLVIDQGWTLRRAAERFQCSPATAKKWTDRYRVFGEDGMADMSSRPRRSPHRTAVRTERRIIALRFTRRWGPHRIAAHLHVARSTVGKVLARYRMPRLVYLDQGTGLPVRKPAPQRYEHENAGDLVHMDIKKLGRIPDGGGHRTLGRAKGNRNRHAGVGYAYLHHAVDDHSRLAYSEILGDEKKETAAAFWLRAAAFFSAHGITVKAVLTDNGPCYRSRAFGAALGPHIKHRRTRPYRPQTNGKVERFNRTLATEWAYARPYTSEAERAATYTGWLHHYNHHRTHTGIGGKTPISRVHNLSGNYTSRQETIPQAVQV</sequence>
<dbReference type="InterPro" id="IPR047656">
    <property type="entry name" value="IS481-like_transpos"/>
</dbReference>
<gene>
    <name evidence="2" type="ORF">E2R57_17885</name>
</gene>
<dbReference type="PANTHER" id="PTHR35004:SF6">
    <property type="entry name" value="TRANSPOSASE"/>
    <property type="match status" value="1"/>
</dbReference>
<dbReference type="EMBL" id="SMZQ01000011">
    <property type="protein sequence ID" value="TDL33353.1"/>
    <property type="molecule type" value="Genomic_DNA"/>
</dbReference>
<dbReference type="Pfam" id="PF13011">
    <property type="entry name" value="LZ_Tnp_IS481"/>
    <property type="match status" value="1"/>
</dbReference>
<dbReference type="PANTHER" id="PTHR35004">
    <property type="entry name" value="TRANSPOSASE RV3428C-RELATED"/>
    <property type="match status" value="1"/>
</dbReference>